<feature type="compositionally biased region" description="Polar residues" evidence="1">
    <location>
        <begin position="21"/>
        <end position="43"/>
    </location>
</feature>
<sequence length="497" mass="54236">MSSLTKTPAQESASAVFATSVPASAGTTTSVPAQASTSTTESTLSVDEYHALQYKKRVEDKAAAPETILDGSMPTDHGSDISDVPMEDEEVPSSVADSESATVAHEPVTGSRRPREDDPSASSSKRSRNDEEDKAPTLVTPSSPLSVPTERAPWMPSASEFASSAIVDDAKAAAQHFDPMTNQRRDYFIGLFYELRWHASKRTSRKSKVPEWVALCQSWNAFVENFNQDAKAYRARITAAQRRFETFSRRHMIDRLHNEAMEAGIPCAVPFGTACSHYPPGAERLTERDVTGYATVRVPVQLRDLRVQLERRDERRDTPSVSGDRSARAGVTPALRSGLRTTSPFPESPPSGRSAVPMYLGGEEILSNEYEDGHDLGSSSGVHSPRFARLSTESSRAHRTVEAAGAERYPSNGQPQVGRGTYALHDRVAALEQFQSGEFAQLQHELRYQKEQVTQAAQTASNIQMELGTQVVRLHDLVVAPEKLAYAASSSSASHQG</sequence>
<feature type="region of interest" description="Disordered" evidence="1">
    <location>
        <begin position="309"/>
        <end position="355"/>
    </location>
</feature>
<comment type="caution">
    <text evidence="2">The sequence shown here is derived from an EMBL/GenBank/DDBJ whole genome shotgun (WGS) entry which is preliminary data.</text>
</comment>
<gene>
    <name evidence="2" type="ORF">PC115_g23646</name>
</gene>
<dbReference type="VEuPathDB" id="FungiDB:PC110_g19401"/>
<name>A0A8T1AED7_9STRA</name>
<feature type="region of interest" description="Disordered" evidence="1">
    <location>
        <begin position="373"/>
        <end position="396"/>
    </location>
</feature>
<accession>A0A8T1AED7</accession>
<feature type="region of interest" description="Disordered" evidence="1">
    <location>
        <begin position="56"/>
        <end position="152"/>
    </location>
</feature>
<feature type="region of interest" description="Disordered" evidence="1">
    <location>
        <begin position="1"/>
        <end position="43"/>
    </location>
</feature>
<proteinExistence type="predicted"/>
<dbReference type="Proteomes" id="UP000774804">
    <property type="component" value="Unassembled WGS sequence"/>
</dbReference>
<dbReference type="EMBL" id="RCMI01002468">
    <property type="protein sequence ID" value="KAG2876385.1"/>
    <property type="molecule type" value="Genomic_DNA"/>
</dbReference>
<organism evidence="2 3">
    <name type="scientific">Phytophthora cactorum</name>
    <dbReference type="NCBI Taxonomy" id="29920"/>
    <lineage>
        <taxon>Eukaryota</taxon>
        <taxon>Sar</taxon>
        <taxon>Stramenopiles</taxon>
        <taxon>Oomycota</taxon>
        <taxon>Peronosporomycetes</taxon>
        <taxon>Peronosporales</taxon>
        <taxon>Peronosporaceae</taxon>
        <taxon>Phytophthora</taxon>
    </lineage>
</organism>
<feature type="compositionally biased region" description="Polar residues" evidence="1">
    <location>
        <begin position="1"/>
        <end position="13"/>
    </location>
</feature>
<feature type="compositionally biased region" description="Basic and acidic residues" evidence="1">
    <location>
        <begin position="309"/>
        <end position="318"/>
    </location>
</feature>
<evidence type="ECO:0000256" key="1">
    <source>
        <dbReference type="SAM" id="MobiDB-lite"/>
    </source>
</evidence>
<protein>
    <submittedName>
        <fullName evidence="2">Uncharacterized protein</fullName>
    </submittedName>
</protein>
<evidence type="ECO:0000313" key="3">
    <source>
        <dbReference type="Proteomes" id="UP000774804"/>
    </source>
</evidence>
<dbReference type="AlphaFoldDB" id="A0A8T1AED7"/>
<reference evidence="2" key="1">
    <citation type="submission" date="2018-10" db="EMBL/GenBank/DDBJ databases">
        <title>Effector identification in a new, highly contiguous assembly of the strawberry crown rot pathogen Phytophthora cactorum.</title>
        <authorList>
            <person name="Armitage A.D."/>
            <person name="Nellist C.F."/>
            <person name="Bates H."/>
            <person name="Vickerstaff R.J."/>
            <person name="Harrison R.J."/>
        </authorList>
    </citation>
    <scope>NUCLEOTIDE SEQUENCE</scope>
    <source>
        <strain evidence="2">4032</strain>
    </source>
</reference>
<evidence type="ECO:0000313" key="2">
    <source>
        <dbReference type="EMBL" id="KAG2876385.1"/>
    </source>
</evidence>